<gene>
    <name evidence="2" type="ORF">BU26DRAFT_468602</name>
</gene>
<dbReference type="EMBL" id="ML987210">
    <property type="protein sequence ID" value="KAF2241826.1"/>
    <property type="molecule type" value="Genomic_DNA"/>
</dbReference>
<organism evidence="2 3">
    <name type="scientific">Trematosphaeria pertusa</name>
    <dbReference type="NCBI Taxonomy" id="390896"/>
    <lineage>
        <taxon>Eukaryota</taxon>
        <taxon>Fungi</taxon>
        <taxon>Dikarya</taxon>
        <taxon>Ascomycota</taxon>
        <taxon>Pezizomycotina</taxon>
        <taxon>Dothideomycetes</taxon>
        <taxon>Pleosporomycetidae</taxon>
        <taxon>Pleosporales</taxon>
        <taxon>Massarineae</taxon>
        <taxon>Trematosphaeriaceae</taxon>
        <taxon>Trematosphaeria</taxon>
    </lineage>
</organism>
<dbReference type="PANTHER" id="PTHR21310:SF37">
    <property type="entry name" value="AMINOGLYCOSIDE PHOSPHOTRANSFERASE DOMAIN-CONTAINING PROTEIN"/>
    <property type="match status" value="1"/>
</dbReference>
<dbReference type="AlphaFoldDB" id="A0A6A6HUP9"/>
<evidence type="ECO:0000313" key="2">
    <source>
        <dbReference type="EMBL" id="KAF2241826.1"/>
    </source>
</evidence>
<dbReference type="OrthoDB" id="5412996at2759"/>
<dbReference type="Proteomes" id="UP000800094">
    <property type="component" value="Unassembled WGS sequence"/>
</dbReference>
<dbReference type="PANTHER" id="PTHR21310">
    <property type="entry name" value="AMINOGLYCOSIDE PHOSPHOTRANSFERASE-RELATED-RELATED"/>
    <property type="match status" value="1"/>
</dbReference>
<feature type="domain" description="Aminoglycoside phosphotransferase" evidence="1">
    <location>
        <begin position="54"/>
        <end position="308"/>
    </location>
</feature>
<evidence type="ECO:0000259" key="1">
    <source>
        <dbReference type="Pfam" id="PF01636"/>
    </source>
</evidence>
<dbReference type="RefSeq" id="XP_033676830.1">
    <property type="nucleotide sequence ID" value="XM_033825294.1"/>
</dbReference>
<sequence>MDWDEIAERKHLVQCYGWARLFVSRRSDIPGWVSSFRSGNLSSEIVEEFSGSFNRSCHIRFCDGVEWLARFTMPGKVMDGDEKLRREVAAMRLVREKTSIPVPKVHSWGLSKENRLGLGPFIIMDFVRGGKSLHHLWRQSPDEAVLSSNVSEADLRTIYSQIAGFYLELSKLEFPHVGSLCIRDDQSIHTDLGPLTLKMQEIEAHGGVKVGGNRSTTFPSARDYFEYVAEQDLEQLYKQPNSVDNANDARAKYKFRHQFNTLIPRFVNEEYHGMSPRLLCDDFRYGNLIVNNAKDLKILAVIDWEWAYAAPYQMFCSAPRWLLITKPTEWPTPNGEEFERYKACLDLFLDELQQQEGDSDNLAIGSDRQRPRKLSAQMRRSLTDGTFWFHELMYDCFTNAENTAWKAVCSLHPDFESIPIAEEELKGFAERKTKELEAYNAQWGTIKAAIKRHEMAS</sequence>
<dbReference type="InterPro" id="IPR051678">
    <property type="entry name" value="AGP_Transferase"/>
</dbReference>
<dbReference type="Pfam" id="PF01636">
    <property type="entry name" value="APH"/>
    <property type="match status" value="1"/>
</dbReference>
<dbReference type="Gene3D" id="3.30.200.20">
    <property type="entry name" value="Phosphorylase Kinase, domain 1"/>
    <property type="match status" value="1"/>
</dbReference>
<name>A0A6A6HUP9_9PLEO</name>
<evidence type="ECO:0000313" key="3">
    <source>
        <dbReference type="Proteomes" id="UP000800094"/>
    </source>
</evidence>
<proteinExistence type="predicted"/>
<reference evidence="2" key="1">
    <citation type="journal article" date="2020" name="Stud. Mycol.">
        <title>101 Dothideomycetes genomes: a test case for predicting lifestyles and emergence of pathogens.</title>
        <authorList>
            <person name="Haridas S."/>
            <person name="Albert R."/>
            <person name="Binder M."/>
            <person name="Bloem J."/>
            <person name="Labutti K."/>
            <person name="Salamov A."/>
            <person name="Andreopoulos B."/>
            <person name="Baker S."/>
            <person name="Barry K."/>
            <person name="Bills G."/>
            <person name="Bluhm B."/>
            <person name="Cannon C."/>
            <person name="Castanera R."/>
            <person name="Culley D."/>
            <person name="Daum C."/>
            <person name="Ezra D."/>
            <person name="Gonzalez J."/>
            <person name="Henrissat B."/>
            <person name="Kuo A."/>
            <person name="Liang C."/>
            <person name="Lipzen A."/>
            <person name="Lutzoni F."/>
            <person name="Magnuson J."/>
            <person name="Mondo S."/>
            <person name="Nolan M."/>
            <person name="Ohm R."/>
            <person name="Pangilinan J."/>
            <person name="Park H.-J."/>
            <person name="Ramirez L."/>
            <person name="Alfaro M."/>
            <person name="Sun H."/>
            <person name="Tritt A."/>
            <person name="Yoshinaga Y."/>
            <person name="Zwiers L.-H."/>
            <person name="Turgeon B."/>
            <person name="Goodwin S."/>
            <person name="Spatafora J."/>
            <person name="Crous P."/>
            <person name="Grigoriev I."/>
        </authorList>
    </citation>
    <scope>NUCLEOTIDE SEQUENCE</scope>
    <source>
        <strain evidence="2">CBS 122368</strain>
    </source>
</reference>
<dbReference type="SUPFAM" id="SSF56112">
    <property type="entry name" value="Protein kinase-like (PK-like)"/>
    <property type="match status" value="1"/>
</dbReference>
<dbReference type="InterPro" id="IPR011009">
    <property type="entry name" value="Kinase-like_dom_sf"/>
</dbReference>
<dbReference type="GeneID" id="54578624"/>
<dbReference type="InterPro" id="IPR002575">
    <property type="entry name" value="Aminoglycoside_PTrfase"/>
</dbReference>
<protein>
    <recommendedName>
        <fullName evidence="1">Aminoglycoside phosphotransferase domain-containing protein</fullName>
    </recommendedName>
</protein>
<keyword evidence="3" id="KW-1185">Reference proteome</keyword>
<accession>A0A6A6HUP9</accession>